<dbReference type="Gene3D" id="1.10.10.60">
    <property type="entry name" value="Homeodomain-like"/>
    <property type="match status" value="1"/>
</dbReference>
<accession>A0A085Z3M2</accession>
<protein>
    <submittedName>
        <fullName evidence="2">Transposase</fullName>
    </submittedName>
</protein>
<sequence length="144" mass="17280">MDLKNLNIGSMIKEKVDKSGIEMPRICKFLNCKEEDIMKMYESSAFDTEVLLRWSKLLQYDFFRLYSQHLILYSPQSSMNYVQKKKAHDSLPAFRKSLYTKEIIEFVLDRIRKGEMTKSNVISEYKIPKSTLYKWLHKYNLMEK</sequence>
<comment type="caution">
    <text evidence="2">The sequence shown here is derived from an EMBL/GenBank/DDBJ whole genome shotgun (WGS) entry which is preliminary data.</text>
</comment>
<dbReference type="EMBL" id="JPRO01000020">
    <property type="protein sequence ID" value="KFE99035.1"/>
    <property type="molecule type" value="Genomic_DNA"/>
</dbReference>
<dbReference type="SUPFAM" id="SSF46689">
    <property type="entry name" value="Homeodomain-like"/>
    <property type="match status" value="1"/>
</dbReference>
<dbReference type="GO" id="GO:0000150">
    <property type="term" value="F:DNA strand exchange activity"/>
    <property type="evidence" value="ECO:0007669"/>
    <property type="project" value="InterPro"/>
</dbReference>
<dbReference type="InterPro" id="IPR006120">
    <property type="entry name" value="Resolvase_HTH_dom"/>
</dbReference>
<reference evidence="2 3" key="1">
    <citation type="submission" date="2014-07" db="EMBL/GenBank/DDBJ databases">
        <title>Genome of Chryseobacterium luteum DSM 18605.</title>
        <authorList>
            <person name="Stropko S.J."/>
            <person name="Pipes S.E."/>
            <person name="Newman J.D."/>
        </authorList>
    </citation>
    <scope>NUCLEOTIDE SEQUENCE [LARGE SCALE GENOMIC DNA]</scope>
    <source>
        <strain evidence="2 3">DSM 18605</strain>
    </source>
</reference>
<proteinExistence type="predicted"/>
<organism evidence="2 3">
    <name type="scientific">Chryseobacterium luteum</name>
    <dbReference type="NCBI Taxonomy" id="421531"/>
    <lineage>
        <taxon>Bacteria</taxon>
        <taxon>Pseudomonadati</taxon>
        <taxon>Bacteroidota</taxon>
        <taxon>Flavobacteriia</taxon>
        <taxon>Flavobacteriales</taxon>
        <taxon>Weeksellaceae</taxon>
        <taxon>Chryseobacterium group</taxon>
        <taxon>Chryseobacterium</taxon>
    </lineage>
</organism>
<dbReference type="GO" id="GO:0003677">
    <property type="term" value="F:DNA binding"/>
    <property type="evidence" value="ECO:0007669"/>
    <property type="project" value="InterPro"/>
</dbReference>
<evidence type="ECO:0000313" key="2">
    <source>
        <dbReference type="EMBL" id="KFE99035.1"/>
    </source>
</evidence>
<dbReference type="Pfam" id="PF02796">
    <property type="entry name" value="HTH_7"/>
    <property type="match status" value="1"/>
</dbReference>
<dbReference type="eggNOG" id="ENOG5033YC6">
    <property type="taxonomic scope" value="Bacteria"/>
</dbReference>
<evidence type="ECO:0000313" key="3">
    <source>
        <dbReference type="Proteomes" id="UP000028703"/>
    </source>
</evidence>
<dbReference type="Proteomes" id="UP000028703">
    <property type="component" value="Unassembled WGS sequence"/>
</dbReference>
<dbReference type="OrthoDB" id="799937at2"/>
<keyword evidence="3" id="KW-1185">Reference proteome</keyword>
<name>A0A085Z3M2_9FLAO</name>
<evidence type="ECO:0000259" key="1">
    <source>
        <dbReference type="Pfam" id="PF02796"/>
    </source>
</evidence>
<dbReference type="STRING" id="421531.IX38_18530"/>
<gene>
    <name evidence="2" type="ORF">IX38_18530</name>
</gene>
<dbReference type="InterPro" id="IPR009057">
    <property type="entry name" value="Homeodomain-like_sf"/>
</dbReference>
<feature type="domain" description="Resolvase HTH" evidence="1">
    <location>
        <begin position="95"/>
        <end position="138"/>
    </location>
</feature>
<dbReference type="AlphaFoldDB" id="A0A085Z3M2"/>